<dbReference type="FunCoup" id="A0A067RG86">
    <property type="interactions" value="15"/>
</dbReference>
<dbReference type="Gene3D" id="3.20.20.80">
    <property type="entry name" value="Glycosidases"/>
    <property type="match status" value="1"/>
</dbReference>
<keyword evidence="11" id="KW-0868">Chloride</keyword>
<evidence type="ECO:0000256" key="4">
    <source>
        <dbReference type="ARBA" id="ARBA00008061"/>
    </source>
</evidence>
<feature type="chain" id="PRO_5001645184" description="Alpha-amylase" evidence="16">
    <location>
        <begin position="19"/>
        <end position="499"/>
    </location>
</feature>
<dbReference type="Pfam" id="PF02806">
    <property type="entry name" value="Alpha-amylase_C"/>
    <property type="match status" value="1"/>
</dbReference>
<dbReference type="SMART" id="SM00632">
    <property type="entry name" value="Aamy_C"/>
    <property type="match status" value="1"/>
</dbReference>
<reference evidence="19 20" key="1">
    <citation type="journal article" date="2014" name="Nat. Commun.">
        <title>Molecular traces of alternative social organization in a termite genome.</title>
        <authorList>
            <person name="Terrapon N."/>
            <person name="Li C."/>
            <person name="Robertson H.M."/>
            <person name="Ji L."/>
            <person name="Meng X."/>
            <person name="Booth W."/>
            <person name="Chen Z."/>
            <person name="Childers C.P."/>
            <person name="Glastad K.M."/>
            <person name="Gokhale K."/>
            <person name="Gowin J."/>
            <person name="Gronenberg W."/>
            <person name="Hermansen R.A."/>
            <person name="Hu H."/>
            <person name="Hunt B.G."/>
            <person name="Huylmans A.K."/>
            <person name="Khalil S.M."/>
            <person name="Mitchell R.D."/>
            <person name="Munoz-Torres M.C."/>
            <person name="Mustard J.A."/>
            <person name="Pan H."/>
            <person name="Reese J.T."/>
            <person name="Scharf M.E."/>
            <person name="Sun F."/>
            <person name="Vogel H."/>
            <person name="Xiao J."/>
            <person name="Yang W."/>
            <person name="Yang Z."/>
            <person name="Yang Z."/>
            <person name="Zhou J."/>
            <person name="Zhu J."/>
            <person name="Brent C.S."/>
            <person name="Elsik C.G."/>
            <person name="Goodisman M.A."/>
            <person name="Liberles D.A."/>
            <person name="Roe R.M."/>
            <person name="Vargo E.L."/>
            <person name="Vilcinskas A."/>
            <person name="Wang J."/>
            <person name="Bornberg-Bauer E."/>
            <person name="Korb J."/>
            <person name="Zhang G."/>
            <person name="Liebig J."/>
        </authorList>
    </citation>
    <scope>NUCLEOTIDE SEQUENCE [LARGE SCALE GENOMIC DNA]</scope>
    <source>
        <tissue evidence="19">Whole organism</tissue>
    </source>
</reference>
<evidence type="ECO:0000256" key="16">
    <source>
        <dbReference type="SAM" id="SignalP"/>
    </source>
</evidence>
<protein>
    <recommendedName>
        <fullName evidence="6 15">Alpha-amylase</fullName>
        <ecNumber evidence="6 15">3.2.1.1</ecNumber>
    </recommendedName>
</protein>
<dbReference type="GO" id="GO:0005975">
    <property type="term" value="P:carbohydrate metabolic process"/>
    <property type="evidence" value="ECO:0007669"/>
    <property type="project" value="InterPro"/>
</dbReference>
<dbReference type="EC" id="3.2.1.1" evidence="6 15"/>
<dbReference type="Pfam" id="PF00128">
    <property type="entry name" value="Alpha-amylase"/>
    <property type="match status" value="1"/>
</dbReference>
<evidence type="ECO:0000313" key="20">
    <source>
        <dbReference type="Proteomes" id="UP000027135"/>
    </source>
</evidence>
<dbReference type="CDD" id="cd11317">
    <property type="entry name" value="AmyAc_bac_euk_AmyA"/>
    <property type="match status" value="1"/>
</dbReference>
<dbReference type="InterPro" id="IPR006048">
    <property type="entry name" value="A-amylase/branching_C"/>
</dbReference>
<keyword evidence="10" id="KW-1015">Disulfide bond</keyword>
<evidence type="ECO:0000256" key="14">
    <source>
        <dbReference type="RuleBase" id="RU003615"/>
    </source>
</evidence>
<evidence type="ECO:0000256" key="2">
    <source>
        <dbReference type="ARBA" id="ARBA00001913"/>
    </source>
</evidence>
<keyword evidence="12 15" id="KW-0119">Carbohydrate metabolism</keyword>
<evidence type="ECO:0000256" key="12">
    <source>
        <dbReference type="ARBA" id="ARBA00023277"/>
    </source>
</evidence>
<keyword evidence="20" id="KW-1185">Reference proteome</keyword>
<evidence type="ECO:0000259" key="18">
    <source>
        <dbReference type="SMART" id="SM00642"/>
    </source>
</evidence>
<accession>A0A067RG86</accession>
<dbReference type="SMART" id="SM00642">
    <property type="entry name" value="Aamy"/>
    <property type="match status" value="1"/>
</dbReference>
<evidence type="ECO:0000256" key="11">
    <source>
        <dbReference type="ARBA" id="ARBA00023214"/>
    </source>
</evidence>
<dbReference type="OMA" id="HPWWEVY"/>
<dbReference type="eggNOG" id="KOG2212">
    <property type="taxonomic scope" value="Eukaryota"/>
</dbReference>
<feature type="domain" description="Alpha-amylase C-terminal" evidence="17">
    <location>
        <begin position="409"/>
        <end position="498"/>
    </location>
</feature>
<dbReference type="InterPro" id="IPR006047">
    <property type="entry name" value="GH13_cat_dom"/>
</dbReference>
<evidence type="ECO:0000259" key="17">
    <source>
        <dbReference type="SMART" id="SM00632"/>
    </source>
</evidence>
<evidence type="ECO:0000256" key="15">
    <source>
        <dbReference type="RuleBase" id="RU361134"/>
    </source>
</evidence>
<dbReference type="InterPro" id="IPR013780">
    <property type="entry name" value="Glyco_hydro_b"/>
</dbReference>
<evidence type="ECO:0000256" key="3">
    <source>
        <dbReference type="ARBA" id="ARBA00001923"/>
    </source>
</evidence>
<keyword evidence="13 15" id="KW-0326">Glycosidase</keyword>
<dbReference type="GO" id="GO:0004556">
    <property type="term" value="F:alpha-amylase activity"/>
    <property type="evidence" value="ECO:0007669"/>
    <property type="project" value="UniProtKB-UniRule"/>
</dbReference>
<evidence type="ECO:0000256" key="5">
    <source>
        <dbReference type="ARBA" id="ARBA00011245"/>
    </source>
</evidence>
<dbReference type="STRING" id="136037.A0A067RG86"/>
<evidence type="ECO:0000313" key="19">
    <source>
        <dbReference type="EMBL" id="KDR18093.1"/>
    </source>
</evidence>
<dbReference type="InParanoid" id="A0A067RG86"/>
<dbReference type="PRINTS" id="PR00110">
    <property type="entry name" value="ALPHAAMYLASE"/>
</dbReference>
<evidence type="ECO:0000256" key="13">
    <source>
        <dbReference type="ARBA" id="ARBA00023295"/>
    </source>
</evidence>
<comment type="subunit">
    <text evidence="5">Monomer.</text>
</comment>
<dbReference type="Proteomes" id="UP000027135">
    <property type="component" value="Unassembled WGS sequence"/>
</dbReference>
<evidence type="ECO:0000256" key="6">
    <source>
        <dbReference type="ARBA" id="ARBA00012595"/>
    </source>
</evidence>
<evidence type="ECO:0000256" key="9">
    <source>
        <dbReference type="ARBA" id="ARBA00022837"/>
    </source>
</evidence>
<dbReference type="SUPFAM" id="SSF51445">
    <property type="entry name" value="(Trans)glycosidases"/>
    <property type="match status" value="1"/>
</dbReference>
<gene>
    <name evidence="19" type="ORF">L798_07788</name>
</gene>
<keyword evidence="9" id="KW-0106">Calcium</keyword>
<comment type="similarity">
    <text evidence="4 14">Belongs to the glycosyl hydrolase 13 family.</text>
</comment>
<dbReference type="GO" id="GO:0046872">
    <property type="term" value="F:metal ion binding"/>
    <property type="evidence" value="ECO:0007669"/>
    <property type="project" value="UniProtKB-KW"/>
</dbReference>
<comment type="cofactor">
    <cofactor evidence="2">
        <name>Ca(2+)</name>
        <dbReference type="ChEBI" id="CHEBI:29108"/>
    </cofactor>
</comment>
<feature type="non-terminal residue" evidence="19">
    <location>
        <position position="499"/>
    </location>
</feature>
<keyword evidence="7" id="KW-0479">Metal-binding</keyword>
<comment type="cofactor">
    <cofactor evidence="3">
        <name>chloride</name>
        <dbReference type="ChEBI" id="CHEBI:17996"/>
    </cofactor>
</comment>
<dbReference type="PANTHER" id="PTHR43447">
    <property type="entry name" value="ALPHA-AMYLASE"/>
    <property type="match status" value="1"/>
</dbReference>
<feature type="signal peptide" evidence="16">
    <location>
        <begin position="1"/>
        <end position="18"/>
    </location>
</feature>
<sequence length="499" mass="55603">MKSLVCVWLLVLVVVVHSQKDPNVWANRSAIVHLFEWKFNDIADECERFLAPNGYAGVQVSPVQENVIVSSPNRPWWERYQPISYKIVTRSGDEAAFRSMVRRCNDVGVRIYVDIVINHMTGDHATAVGVGGSTADTYNLQYPAVPFGPNDFNQPQCGIDNYEDPNNVRNCELVGLHDLNQGSGYVREKIIGFLNLLVDCGVAGFRVDAAKHMWPSDLEDIYSQVNNLRTDHGFAPGSRPFYYQEVIDLGGEAIHNTDYTGFGRITEFKYSAEIGNAFRGNNPIKYLWNFGEDWGFVYNGDALVFVDNHDNQRGHGAGGASILTYKEPKLYKMAVAFVLAYPYGYPRVMSSFDFSNSDQGPPQDGDGNILSPIIYNDNTCGNGWICEHRWRQIYNMVGFRNVVAGTGVNDWWDNSDKQIAFCRGGRGFIAFNDQYNVDLKETLQTCLPAGIYCDIISGSKVGNNCSGKSVIVDGSGRAYIEILYAESDGVLAIHAEVSI</sequence>
<dbReference type="InterPro" id="IPR031319">
    <property type="entry name" value="A-amylase_C"/>
</dbReference>
<dbReference type="SUPFAM" id="SSF51011">
    <property type="entry name" value="Glycosyl hydrolase domain"/>
    <property type="match status" value="1"/>
</dbReference>
<dbReference type="InterPro" id="IPR006046">
    <property type="entry name" value="Alpha_amylase"/>
</dbReference>
<proteinExistence type="inferred from homology"/>
<dbReference type="InterPro" id="IPR017853">
    <property type="entry name" value="GH"/>
</dbReference>
<comment type="catalytic activity">
    <reaction evidence="1 15">
        <text>Endohydrolysis of (1-&gt;4)-alpha-D-glucosidic linkages in polysaccharides containing three or more (1-&gt;4)-alpha-linked D-glucose units.</text>
        <dbReference type="EC" id="3.2.1.1"/>
    </reaction>
</comment>
<keyword evidence="8 15" id="KW-0378">Hydrolase</keyword>
<evidence type="ECO:0000256" key="8">
    <source>
        <dbReference type="ARBA" id="ARBA00022801"/>
    </source>
</evidence>
<evidence type="ECO:0000256" key="1">
    <source>
        <dbReference type="ARBA" id="ARBA00000548"/>
    </source>
</evidence>
<dbReference type="EMBL" id="KK852703">
    <property type="protein sequence ID" value="KDR18093.1"/>
    <property type="molecule type" value="Genomic_DNA"/>
</dbReference>
<keyword evidence="16" id="KW-0732">Signal</keyword>
<evidence type="ECO:0000256" key="7">
    <source>
        <dbReference type="ARBA" id="ARBA00022723"/>
    </source>
</evidence>
<name>A0A067RG86_ZOONE</name>
<organism evidence="19 20">
    <name type="scientific">Zootermopsis nevadensis</name>
    <name type="common">Dampwood termite</name>
    <dbReference type="NCBI Taxonomy" id="136037"/>
    <lineage>
        <taxon>Eukaryota</taxon>
        <taxon>Metazoa</taxon>
        <taxon>Ecdysozoa</taxon>
        <taxon>Arthropoda</taxon>
        <taxon>Hexapoda</taxon>
        <taxon>Insecta</taxon>
        <taxon>Pterygota</taxon>
        <taxon>Neoptera</taxon>
        <taxon>Polyneoptera</taxon>
        <taxon>Dictyoptera</taxon>
        <taxon>Blattodea</taxon>
        <taxon>Blattoidea</taxon>
        <taxon>Termitoidae</taxon>
        <taxon>Termopsidae</taxon>
        <taxon>Zootermopsis</taxon>
    </lineage>
</organism>
<dbReference type="AlphaFoldDB" id="A0A067RG86"/>
<evidence type="ECO:0000256" key="10">
    <source>
        <dbReference type="ARBA" id="ARBA00023157"/>
    </source>
</evidence>
<feature type="domain" description="Glycosyl hydrolase family 13 catalytic" evidence="18">
    <location>
        <begin position="29"/>
        <end position="400"/>
    </location>
</feature>
<dbReference type="Gene3D" id="2.60.40.1180">
    <property type="entry name" value="Golgi alpha-mannosidase II"/>
    <property type="match status" value="1"/>
</dbReference>